<protein>
    <submittedName>
        <fullName evidence="1">Uncharacterized protein</fullName>
    </submittedName>
</protein>
<name>A0A6A7AF25_9PLEO</name>
<evidence type="ECO:0000313" key="2">
    <source>
        <dbReference type="Proteomes" id="UP000799424"/>
    </source>
</evidence>
<organism evidence="1 2">
    <name type="scientific">Ophiobolus disseminans</name>
    <dbReference type="NCBI Taxonomy" id="1469910"/>
    <lineage>
        <taxon>Eukaryota</taxon>
        <taxon>Fungi</taxon>
        <taxon>Dikarya</taxon>
        <taxon>Ascomycota</taxon>
        <taxon>Pezizomycotina</taxon>
        <taxon>Dothideomycetes</taxon>
        <taxon>Pleosporomycetidae</taxon>
        <taxon>Pleosporales</taxon>
        <taxon>Pleosporineae</taxon>
        <taxon>Phaeosphaeriaceae</taxon>
        <taxon>Ophiobolus</taxon>
    </lineage>
</organism>
<dbReference type="AlphaFoldDB" id="A0A6A7AF25"/>
<reference evidence="1" key="1">
    <citation type="journal article" date="2020" name="Stud. Mycol.">
        <title>101 Dothideomycetes genomes: a test case for predicting lifestyles and emergence of pathogens.</title>
        <authorList>
            <person name="Haridas S."/>
            <person name="Albert R."/>
            <person name="Binder M."/>
            <person name="Bloem J."/>
            <person name="Labutti K."/>
            <person name="Salamov A."/>
            <person name="Andreopoulos B."/>
            <person name="Baker S."/>
            <person name="Barry K."/>
            <person name="Bills G."/>
            <person name="Bluhm B."/>
            <person name="Cannon C."/>
            <person name="Castanera R."/>
            <person name="Culley D."/>
            <person name="Daum C."/>
            <person name="Ezra D."/>
            <person name="Gonzalez J."/>
            <person name="Henrissat B."/>
            <person name="Kuo A."/>
            <person name="Liang C."/>
            <person name="Lipzen A."/>
            <person name="Lutzoni F."/>
            <person name="Magnuson J."/>
            <person name="Mondo S."/>
            <person name="Nolan M."/>
            <person name="Ohm R."/>
            <person name="Pangilinan J."/>
            <person name="Park H.-J."/>
            <person name="Ramirez L."/>
            <person name="Alfaro M."/>
            <person name="Sun H."/>
            <person name="Tritt A."/>
            <person name="Yoshinaga Y."/>
            <person name="Zwiers L.-H."/>
            <person name="Turgeon B."/>
            <person name="Goodwin S."/>
            <person name="Spatafora J."/>
            <person name="Crous P."/>
            <person name="Grigoriev I."/>
        </authorList>
    </citation>
    <scope>NUCLEOTIDE SEQUENCE</scope>
    <source>
        <strain evidence="1">CBS 113818</strain>
    </source>
</reference>
<evidence type="ECO:0000313" key="1">
    <source>
        <dbReference type="EMBL" id="KAF2831763.1"/>
    </source>
</evidence>
<keyword evidence="2" id="KW-1185">Reference proteome</keyword>
<accession>A0A6A7AF25</accession>
<gene>
    <name evidence="1" type="ORF">CC86DRAFT_143102</name>
</gene>
<dbReference type="Proteomes" id="UP000799424">
    <property type="component" value="Unassembled WGS sequence"/>
</dbReference>
<sequence>MFACVAATTSGSVASVAQTEIRKNDSSHYHSGTRSRALLLISLPPLHLARLERCFAVVLQVNTPLLLLLGDTCKKMRTSGI</sequence>
<proteinExistence type="predicted"/>
<dbReference type="EMBL" id="MU006218">
    <property type="protein sequence ID" value="KAF2831763.1"/>
    <property type="molecule type" value="Genomic_DNA"/>
</dbReference>